<reference evidence="2 3" key="1">
    <citation type="journal article" date="2019" name="Sci. Rep.">
        <title>Orb-weaving spider Araneus ventricosus genome elucidates the spidroin gene catalogue.</title>
        <authorList>
            <person name="Kono N."/>
            <person name="Nakamura H."/>
            <person name="Ohtoshi R."/>
            <person name="Moran D.A.P."/>
            <person name="Shinohara A."/>
            <person name="Yoshida Y."/>
            <person name="Fujiwara M."/>
            <person name="Mori M."/>
            <person name="Tomita M."/>
            <person name="Arakawa K."/>
        </authorList>
    </citation>
    <scope>NUCLEOTIDE SEQUENCE [LARGE SCALE GENOMIC DNA]</scope>
</reference>
<gene>
    <name evidence="2" type="ORF">AVEN_270182_1</name>
</gene>
<dbReference type="PANTHER" id="PTHR11412">
    <property type="entry name" value="MACROGLOBULIN / COMPLEMENT"/>
    <property type="match status" value="1"/>
</dbReference>
<dbReference type="Gene3D" id="6.20.50.160">
    <property type="match status" value="1"/>
</dbReference>
<name>A0A4Y2VKX3_ARAVE</name>
<evidence type="ECO:0000313" key="3">
    <source>
        <dbReference type="Proteomes" id="UP000499080"/>
    </source>
</evidence>
<dbReference type="AlphaFoldDB" id="A0A4Y2VKX3"/>
<dbReference type="Proteomes" id="UP000499080">
    <property type="component" value="Unassembled WGS sequence"/>
</dbReference>
<feature type="domain" description="Alpha-2-macroglobulin bait region" evidence="1">
    <location>
        <begin position="2"/>
        <end position="103"/>
    </location>
</feature>
<dbReference type="SMART" id="SM01359">
    <property type="entry name" value="A2M_N_2"/>
    <property type="match status" value="1"/>
</dbReference>
<organism evidence="2 3">
    <name type="scientific">Araneus ventricosus</name>
    <name type="common">Orbweaver spider</name>
    <name type="synonym">Epeira ventricosa</name>
    <dbReference type="NCBI Taxonomy" id="182803"/>
    <lineage>
        <taxon>Eukaryota</taxon>
        <taxon>Metazoa</taxon>
        <taxon>Ecdysozoa</taxon>
        <taxon>Arthropoda</taxon>
        <taxon>Chelicerata</taxon>
        <taxon>Arachnida</taxon>
        <taxon>Araneae</taxon>
        <taxon>Araneomorphae</taxon>
        <taxon>Entelegynae</taxon>
        <taxon>Araneoidea</taxon>
        <taxon>Araneidae</taxon>
        <taxon>Araneus</taxon>
    </lineage>
</organism>
<protein>
    <recommendedName>
        <fullName evidence="1">Alpha-2-macroglobulin bait region domain-containing protein</fullName>
    </recommendedName>
</protein>
<dbReference type="InterPro" id="IPR050473">
    <property type="entry name" value="A2M/Complement_sys"/>
</dbReference>
<dbReference type="OrthoDB" id="6433395at2759"/>
<dbReference type="EMBL" id="BGPR01047790">
    <property type="protein sequence ID" value="GBO24816.1"/>
    <property type="molecule type" value="Genomic_DNA"/>
</dbReference>
<keyword evidence="3" id="KW-1185">Reference proteome</keyword>
<comment type="caution">
    <text evidence="2">The sequence shown here is derived from an EMBL/GenBank/DDBJ whole genome shotgun (WGS) entry which is preliminary data.</text>
</comment>
<dbReference type="InterPro" id="IPR011625">
    <property type="entry name" value="A2M_N_BRD"/>
</dbReference>
<evidence type="ECO:0000313" key="2">
    <source>
        <dbReference type="EMBL" id="GBO24816.1"/>
    </source>
</evidence>
<dbReference type="Gene3D" id="2.60.40.1930">
    <property type="match status" value="1"/>
</dbReference>
<proteinExistence type="predicted"/>
<dbReference type="Pfam" id="PF07703">
    <property type="entry name" value="A2M_BRD"/>
    <property type="match status" value="1"/>
</dbReference>
<accession>A0A4Y2VKX3</accession>
<sequence>MNFSCTVLLYFRYIPPIGEVQIPIDVDASLSSSFTLLVFYVREDRETVADTQKIEVEKCFKNKVTFDFASASVQPGTPVAHRITSSPNSLCGIKVVDKSVTLLDSSDQLTKDRIFQLQSGLNPPSYYGSSNFCNSDKSQPGLEPSSGNSKVNPTDSFYSSSYEDSYAAFQEAGFLVISNLVLFSRPCSNGGGGGGYGVPYTAPGKHKFKCRYCIPSAVFYSHLSGKNLNFKITLMEAINRLSAEDFSDIYAKSAEYEFNCSQ</sequence>
<dbReference type="PANTHER" id="PTHR11412:SF171">
    <property type="entry name" value="PREGNANCY ZONE PROTEIN-LIKE PROTEIN"/>
    <property type="match status" value="1"/>
</dbReference>
<evidence type="ECO:0000259" key="1">
    <source>
        <dbReference type="SMART" id="SM01359"/>
    </source>
</evidence>